<sequence length="169" mass="19107">MIDAPNVKSFQLYLASNRALETNPIVDYIANKNNATDSGPVFPLLTSLGFFAQWDITSDLRKLLYTHPNITTLILPEFPELTALLEIPCLAPSLALLSLEVKEFGVLRDLLILRRRACLPLKTVELKRHMGVWAMSPEEQKGLEELVDLVLVDELEDRMFSILTLDEKT</sequence>
<dbReference type="EMBL" id="CAJMWS010000327">
    <property type="protein sequence ID" value="CAE6431656.1"/>
    <property type="molecule type" value="Genomic_DNA"/>
</dbReference>
<protein>
    <submittedName>
        <fullName evidence="1">Uncharacterized protein</fullName>
    </submittedName>
</protein>
<reference evidence="1" key="1">
    <citation type="submission" date="2021-01" db="EMBL/GenBank/DDBJ databases">
        <authorList>
            <person name="Kaushik A."/>
        </authorList>
    </citation>
    <scope>NUCLEOTIDE SEQUENCE</scope>
    <source>
        <strain evidence="1">AG1-1C</strain>
    </source>
</reference>
<gene>
    <name evidence="1" type="ORF">RDB_LOCUS107885</name>
</gene>
<evidence type="ECO:0000313" key="1">
    <source>
        <dbReference type="EMBL" id="CAE6431656.1"/>
    </source>
</evidence>
<name>A0A8H2XRH2_9AGAM</name>
<accession>A0A8H2XRH2</accession>
<comment type="caution">
    <text evidence="1">The sequence shown here is derived from an EMBL/GenBank/DDBJ whole genome shotgun (WGS) entry which is preliminary data.</text>
</comment>
<evidence type="ECO:0000313" key="2">
    <source>
        <dbReference type="Proteomes" id="UP000663846"/>
    </source>
</evidence>
<dbReference type="Proteomes" id="UP000663846">
    <property type="component" value="Unassembled WGS sequence"/>
</dbReference>
<dbReference type="AlphaFoldDB" id="A0A8H2XRH2"/>
<organism evidence="1 2">
    <name type="scientific">Rhizoctonia solani</name>
    <dbReference type="NCBI Taxonomy" id="456999"/>
    <lineage>
        <taxon>Eukaryota</taxon>
        <taxon>Fungi</taxon>
        <taxon>Dikarya</taxon>
        <taxon>Basidiomycota</taxon>
        <taxon>Agaricomycotina</taxon>
        <taxon>Agaricomycetes</taxon>
        <taxon>Cantharellales</taxon>
        <taxon>Ceratobasidiaceae</taxon>
        <taxon>Rhizoctonia</taxon>
    </lineage>
</organism>
<proteinExistence type="predicted"/>